<dbReference type="SMART" id="SM01217">
    <property type="entry name" value="Fn3_like"/>
    <property type="match status" value="1"/>
</dbReference>
<comment type="caution">
    <text evidence="5">The sequence shown here is derived from an EMBL/GenBank/DDBJ whole genome shotgun (WGS) entry which is preliminary data.</text>
</comment>
<dbReference type="Pfam" id="PF00933">
    <property type="entry name" value="Glyco_hydro_3"/>
    <property type="match status" value="1"/>
</dbReference>
<keyword evidence="2 5" id="KW-0378">Hydrolase</keyword>
<reference evidence="5 6" key="1">
    <citation type="submission" date="2019-10" db="EMBL/GenBank/DDBJ databases">
        <title>Streptomyces tenebrisbrunneis sp.nov., an endogenous actinomycete isolated from of Lycium ruthenicum.</title>
        <authorList>
            <person name="Ma L."/>
        </authorList>
    </citation>
    <scope>NUCLEOTIDE SEQUENCE [LARGE SCALE GENOMIC DNA]</scope>
    <source>
        <strain evidence="5 6">TRM 66187</strain>
    </source>
</reference>
<feature type="compositionally biased region" description="Polar residues" evidence="3">
    <location>
        <begin position="16"/>
        <end position="29"/>
    </location>
</feature>
<dbReference type="Gene3D" id="3.40.50.1700">
    <property type="entry name" value="Glycoside hydrolase family 3 C-terminal domain"/>
    <property type="match status" value="1"/>
</dbReference>
<dbReference type="PRINTS" id="PR00133">
    <property type="entry name" value="GLHYDRLASE3"/>
</dbReference>
<evidence type="ECO:0000259" key="4">
    <source>
        <dbReference type="SMART" id="SM01217"/>
    </source>
</evidence>
<dbReference type="Pfam" id="PF14310">
    <property type="entry name" value="Fn3-like"/>
    <property type="match status" value="1"/>
</dbReference>
<evidence type="ECO:0000256" key="3">
    <source>
        <dbReference type="SAM" id="MobiDB-lite"/>
    </source>
</evidence>
<sequence length="906" mass="93705">MSGDPLPHQPDRSPMQHETSGPWQDTSLPAATRVNDLISRMTLEEKLAQLYGIWPGSDADGEDVAPMQHEVTASSASTDTDTLLTHGLGQLTRTFGTAPLGGAEGAEALARTQERIVASNRFGIPALAHEECLTGFTTWGATIFPTPLAWGASFDPALVGRAAELIGASMRAVGIHQALSPVLDVVRDPRWGRTEESISEDPYLVATVGTAYVRGLEAGGVIATLKHFAGYAASRGGRNHGPVSAGPRELADIVLPPFELALRDGGARSVMAAYNEIDGVPSTANVWLLTTLLREEWGFTGTVVADYFGIGFLEMAHKVAGSRAESAGLALTAGVDVELPGVDCYGTPLRDAIRDGDVPESLVDRALTRVLRQKCELGLLDPDWSPQPDALAGPPAAAGATPDAAASSGAAGPAPDEADASADGEILAPLTAARERTLRTRSTSGAVDLDPEEMRTLARQLAEESVVLLSDDAGVLPLATSPGTRIAVVGPMADDPAAMLGCYTFPRHVGVEHPDLPMGVEVPTLLDSLRSAFPGAEISHAVGCPPPRGTAEKDHDTAAAADEADALTEALALTAGADVCVAVVGDRSGLFGRGTSGEGCDSPDLELPGGQGALLDALLSTGTPVVLVVLSGRPYALGRYAGDRRPEGAPSAAAVVQAFFPGEEGGPAVAGVLSGQVNPSGRLPVSVPYGSGGQPWTYLSPPLGYEAGPSSLDPTPLYSFGHGLSYTGFSWEDAGLVTAGPDGDGADGTGPALLRTDGEATVRLTVRNTGDRAGTEVVQLYLNDPVARTTRPVNRLIGYTRVPLGPGESAEVRFGFHPDLAAYTDAGGRRVVEPGDLELRLSASSTDVRHRLAIRLTGPERTAGHSRRMVCAAMVHRLGAPGQVPAQTPEQPQSGAAPLAPSGRPS</sequence>
<evidence type="ECO:0000256" key="1">
    <source>
        <dbReference type="ARBA" id="ARBA00005336"/>
    </source>
</evidence>
<dbReference type="Pfam" id="PF01915">
    <property type="entry name" value="Glyco_hydro_3_C"/>
    <property type="match status" value="1"/>
</dbReference>
<feature type="compositionally biased region" description="Polar residues" evidence="3">
    <location>
        <begin position="885"/>
        <end position="894"/>
    </location>
</feature>
<dbReference type="InterPro" id="IPR001764">
    <property type="entry name" value="Glyco_hydro_3_N"/>
</dbReference>
<dbReference type="InterPro" id="IPR013783">
    <property type="entry name" value="Ig-like_fold"/>
</dbReference>
<accession>A0ABQ7FQG3</accession>
<dbReference type="SUPFAM" id="SSF51445">
    <property type="entry name" value="(Trans)glycosidases"/>
    <property type="match status" value="1"/>
</dbReference>
<evidence type="ECO:0000313" key="5">
    <source>
        <dbReference type="EMBL" id="KAF4410218.1"/>
    </source>
</evidence>
<evidence type="ECO:0000313" key="6">
    <source>
        <dbReference type="Proteomes" id="UP000621266"/>
    </source>
</evidence>
<feature type="domain" description="Fibronectin type III-like" evidence="4">
    <location>
        <begin position="776"/>
        <end position="845"/>
    </location>
</feature>
<evidence type="ECO:0000256" key="2">
    <source>
        <dbReference type="ARBA" id="ARBA00022801"/>
    </source>
</evidence>
<keyword evidence="6" id="KW-1185">Reference proteome</keyword>
<feature type="compositionally biased region" description="Low complexity" evidence="3">
    <location>
        <begin position="388"/>
        <end position="415"/>
    </location>
</feature>
<comment type="similarity">
    <text evidence="1">Belongs to the glycosyl hydrolase 3 family.</text>
</comment>
<dbReference type="SUPFAM" id="SSF52279">
    <property type="entry name" value="Beta-D-glucan exohydrolase, C-terminal domain"/>
    <property type="match status" value="1"/>
</dbReference>
<dbReference type="InterPro" id="IPR026891">
    <property type="entry name" value="Fn3-like"/>
</dbReference>
<organism evidence="5 6">
    <name type="scientific">Streptomyces lycii</name>
    <dbReference type="NCBI Taxonomy" id="2654337"/>
    <lineage>
        <taxon>Bacteria</taxon>
        <taxon>Bacillati</taxon>
        <taxon>Actinomycetota</taxon>
        <taxon>Actinomycetes</taxon>
        <taxon>Kitasatosporales</taxon>
        <taxon>Streptomycetaceae</taxon>
        <taxon>Streptomyces</taxon>
    </lineage>
</organism>
<dbReference type="InterPro" id="IPR036881">
    <property type="entry name" value="Glyco_hydro_3_C_sf"/>
</dbReference>
<dbReference type="Gene3D" id="2.60.40.10">
    <property type="entry name" value="Immunoglobulins"/>
    <property type="match status" value="1"/>
</dbReference>
<feature type="region of interest" description="Disordered" evidence="3">
    <location>
        <begin position="881"/>
        <end position="906"/>
    </location>
</feature>
<dbReference type="InterPro" id="IPR050288">
    <property type="entry name" value="Cellulose_deg_GH3"/>
</dbReference>
<feature type="region of interest" description="Disordered" evidence="3">
    <location>
        <begin position="382"/>
        <end position="422"/>
    </location>
</feature>
<feature type="region of interest" description="Disordered" evidence="3">
    <location>
        <begin position="1"/>
        <end position="29"/>
    </location>
</feature>
<dbReference type="Proteomes" id="UP000621266">
    <property type="component" value="Unassembled WGS sequence"/>
</dbReference>
<protein>
    <submittedName>
        <fullName evidence="5">Glycosyl hydrolase</fullName>
    </submittedName>
</protein>
<dbReference type="GO" id="GO:0016787">
    <property type="term" value="F:hydrolase activity"/>
    <property type="evidence" value="ECO:0007669"/>
    <property type="project" value="UniProtKB-KW"/>
</dbReference>
<dbReference type="InterPro" id="IPR002772">
    <property type="entry name" value="Glyco_hydro_3_C"/>
</dbReference>
<name>A0ABQ7FQG3_9ACTN</name>
<dbReference type="InterPro" id="IPR017853">
    <property type="entry name" value="GH"/>
</dbReference>
<dbReference type="PANTHER" id="PTHR42715:SF10">
    <property type="entry name" value="BETA-GLUCOSIDASE"/>
    <property type="match status" value="1"/>
</dbReference>
<proteinExistence type="inferred from homology"/>
<dbReference type="Gene3D" id="3.20.20.300">
    <property type="entry name" value="Glycoside hydrolase, family 3, N-terminal domain"/>
    <property type="match status" value="1"/>
</dbReference>
<gene>
    <name evidence="5" type="ORF">GCU69_04950</name>
</gene>
<dbReference type="InterPro" id="IPR036962">
    <property type="entry name" value="Glyco_hydro_3_N_sf"/>
</dbReference>
<dbReference type="EMBL" id="WHPN01000106">
    <property type="protein sequence ID" value="KAF4410218.1"/>
    <property type="molecule type" value="Genomic_DNA"/>
</dbReference>
<dbReference type="PANTHER" id="PTHR42715">
    <property type="entry name" value="BETA-GLUCOSIDASE"/>
    <property type="match status" value="1"/>
</dbReference>